<dbReference type="Proteomes" id="UP000270025">
    <property type="component" value="Chromosome"/>
</dbReference>
<dbReference type="Pfam" id="PF11457">
    <property type="entry name" value="DUF3021"/>
    <property type="match status" value="1"/>
</dbReference>
<protein>
    <submittedName>
        <fullName evidence="2">Integral membrane protein</fullName>
    </submittedName>
</protein>
<sequence>MLKTHLSNASKGIFIGLTLSIVFSFLNSPSTYMPLSPSSGVGQWMQAHDVHGSLVMLYCILIWAGIGLLFSLGKNLFNKDWSLLRATLSHYLLMLFGFLPLATLGGWFPIQISFYISVIIEFSLVYLVIWAVSYHIYKKKVEEINQQLQGKA</sequence>
<dbReference type="RefSeq" id="WP_048715642.1">
    <property type="nucleotide sequence ID" value="NZ_LR134266.1"/>
</dbReference>
<reference evidence="2 3" key="1">
    <citation type="submission" date="2018-12" db="EMBL/GenBank/DDBJ databases">
        <authorList>
            <consortium name="Pathogen Informatics"/>
        </authorList>
    </citation>
    <scope>NUCLEOTIDE SEQUENCE [LARGE SCALE GENOMIC DNA]</scope>
    <source>
        <strain evidence="2 3">NCTC3166</strain>
    </source>
</reference>
<keyword evidence="3" id="KW-1185">Reference proteome</keyword>
<keyword evidence="1" id="KW-0472">Membrane</keyword>
<keyword evidence="1" id="KW-1133">Transmembrane helix</keyword>
<feature type="transmembrane region" description="Helical" evidence="1">
    <location>
        <begin position="50"/>
        <end position="70"/>
    </location>
</feature>
<feature type="transmembrane region" description="Helical" evidence="1">
    <location>
        <begin position="12"/>
        <end position="30"/>
    </location>
</feature>
<feature type="transmembrane region" description="Helical" evidence="1">
    <location>
        <begin position="114"/>
        <end position="137"/>
    </location>
</feature>
<name>A0A447Z6W2_9STRE</name>
<dbReference type="AlphaFoldDB" id="A0A447Z6W2"/>
<dbReference type="EMBL" id="LR134266">
    <property type="protein sequence ID" value="VED68070.1"/>
    <property type="molecule type" value="Genomic_DNA"/>
</dbReference>
<dbReference type="InterPro" id="IPR021560">
    <property type="entry name" value="DUF3021"/>
</dbReference>
<keyword evidence="1" id="KW-0812">Transmembrane</keyword>
<feature type="transmembrane region" description="Helical" evidence="1">
    <location>
        <begin position="91"/>
        <end position="108"/>
    </location>
</feature>
<evidence type="ECO:0000313" key="2">
    <source>
        <dbReference type="EMBL" id="VED68070.1"/>
    </source>
</evidence>
<evidence type="ECO:0000313" key="3">
    <source>
        <dbReference type="Proteomes" id="UP000270025"/>
    </source>
</evidence>
<accession>A0A447Z6W2</accession>
<gene>
    <name evidence="2" type="ORF">NCTC3166_01909</name>
</gene>
<proteinExistence type="predicted"/>
<organism evidence="2 3">
    <name type="scientific">Streptococcus viridans</name>
    <dbReference type="NCBI Taxonomy" id="78535"/>
    <lineage>
        <taxon>Bacteria</taxon>
        <taxon>Bacillati</taxon>
        <taxon>Bacillota</taxon>
        <taxon>Bacilli</taxon>
        <taxon>Lactobacillales</taxon>
        <taxon>Streptococcaceae</taxon>
        <taxon>Streptococcus</taxon>
    </lineage>
</organism>
<dbReference type="KEGG" id="svf:NCTC3166_01909"/>
<evidence type="ECO:0000256" key="1">
    <source>
        <dbReference type="SAM" id="Phobius"/>
    </source>
</evidence>